<gene>
    <name evidence="11" type="ORF">HGMM_F37H05C29</name>
</gene>
<keyword evidence="5" id="KW-0686">Riboflavin biosynthesis</keyword>
<evidence type="ECO:0000256" key="2">
    <source>
        <dbReference type="ARBA" id="ARBA00004887"/>
    </source>
</evidence>
<keyword evidence="7" id="KW-0677">Repeat</keyword>
<evidence type="ECO:0000256" key="4">
    <source>
        <dbReference type="ARBA" id="ARBA00013950"/>
    </source>
</evidence>
<reference evidence="11" key="1">
    <citation type="journal article" date="2005" name="Environ. Microbiol.">
        <title>Genetic and functional properties of uncultivated thermophilic crenarchaeotes from a subsurface gold mine as revealed by analysis of genome fragments.</title>
        <authorList>
            <person name="Nunoura T."/>
            <person name="Hirayama H."/>
            <person name="Takami H."/>
            <person name="Oida H."/>
            <person name="Nishi S."/>
            <person name="Shimamura S."/>
            <person name="Suzuki Y."/>
            <person name="Inagaki F."/>
            <person name="Takai K."/>
            <person name="Nealson K.H."/>
            <person name="Horikoshi K."/>
        </authorList>
    </citation>
    <scope>NUCLEOTIDE SEQUENCE</scope>
</reference>
<feature type="repeat" description="Lumazine-binding" evidence="9">
    <location>
        <begin position="95"/>
        <end position="191"/>
    </location>
</feature>
<evidence type="ECO:0000256" key="5">
    <source>
        <dbReference type="ARBA" id="ARBA00022619"/>
    </source>
</evidence>
<dbReference type="PIRSF" id="PIRSF000498">
    <property type="entry name" value="Riboflavin_syn_A"/>
    <property type="match status" value="1"/>
</dbReference>
<keyword evidence="6" id="KW-0808">Transferase</keyword>
<evidence type="ECO:0000259" key="10">
    <source>
        <dbReference type="PROSITE" id="PS51177"/>
    </source>
</evidence>
<proteinExistence type="predicted"/>
<dbReference type="Gene3D" id="2.40.30.20">
    <property type="match status" value="2"/>
</dbReference>
<feature type="repeat" description="Lumazine-binding" evidence="9">
    <location>
        <begin position="1"/>
        <end position="94"/>
    </location>
</feature>
<dbReference type="GO" id="GO:0004746">
    <property type="term" value="F:riboflavin synthase activity"/>
    <property type="evidence" value="ECO:0007669"/>
    <property type="project" value="UniProtKB-UniRule"/>
</dbReference>
<evidence type="ECO:0000256" key="6">
    <source>
        <dbReference type="ARBA" id="ARBA00022679"/>
    </source>
</evidence>
<dbReference type="SUPFAM" id="SSF63380">
    <property type="entry name" value="Riboflavin synthase domain-like"/>
    <property type="match status" value="2"/>
</dbReference>
<dbReference type="EMBL" id="AP011747">
    <property type="protein sequence ID" value="BAL56436.1"/>
    <property type="molecule type" value="Genomic_DNA"/>
</dbReference>
<evidence type="ECO:0000313" key="11">
    <source>
        <dbReference type="EMBL" id="BAL56436.1"/>
    </source>
</evidence>
<feature type="domain" description="Lumazine-binding" evidence="10">
    <location>
        <begin position="1"/>
        <end position="94"/>
    </location>
</feature>
<name>H5SJV0_9BACT</name>
<accession>H5SJV0</accession>
<evidence type="ECO:0000256" key="1">
    <source>
        <dbReference type="ARBA" id="ARBA00002803"/>
    </source>
</evidence>
<dbReference type="InterPro" id="IPR026017">
    <property type="entry name" value="Lumazine-bd_dom"/>
</dbReference>
<comment type="function">
    <text evidence="1">Catalyzes the dismutation of two molecules of 6,7-dimethyl-8-ribityllumazine, resulting in the formation of riboflavin and 5-amino-6-(D-ribitylamino)uracil.</text>
</comment>
<evidence type="ECO:0000256" key="3">
    <source>
        <dbReference type="ARBA" id="ARBA00012827"/>
    </source>
</evidence>
<dbReference type="GO" id="GO:0009231">
    <property type="term" value="P:riboflavin biosynthetic process"/>
    <property type="evidence" value="ECO:0007669"/>
    <property type="project" value="UniProtKB-KW"/>
</dbReference>
<evidence type="ECO:0000256" key="9">
    <source>
        <dbReference type="PROSITE-ProRule" id="PRU00524"/>
    </source>
</evidence>
<dbReference type="FunFam" id="2.40.30.20:FF:000004">
    <property type="entry name" value="Riboflavin synthase, alpha subunit"/>
    <property type="match status" value="1"/>
</dbReference>
<evidence type="ECO:0000256" key="8">
    <source>
        <dbReference type="NCBIfam" id="TIGR00187"/>
    </source>
</evidence>
<dbReference type="InterPro" id="IPR001783">
    <property type="entry name" value="Lumazine-bd"/>
</dbReference>
<protein>
    <recommendedName>
        <fullName evidence="4 8">Riboflavin synthase</fullName>
        <ecNumber evidence="3 8">2.5.1.9</ecNumber>
    </recommendedName>
</protein>
<evidence type="ECO:0000256" key="7">
    <source>
        <dbReference type="ARBA" id="ARBA00022737"/>
    </source>
</evidence>
<dbReference type="EC" id="2.5.1.9" evidence="3 8"/>
<feature type="domain" description="Lumazine-binding" evidence="10">
    <location>
        <begin position="95"/>
        <end position="191"/>
    </location>
</feature>
<dbReference type="PANTHER" id="PTHR21098">
    <property type="entry name" value="RIBOFLAVIN SYNTHASE ALPHA CHAIN"/>
    <property type="match status" value="1"/>
</dbReference>
<dbReference type="CDD" id="cd00402">
    <property type="entry name" value="Riboflavin_synthase_like"/>
    <property type="match status" value="1"/>
</dbReference>
<reference evidence="11" key="2">
    <citation type="journal article" date="2012" name="PLoS ONE">
        <title>A Deeply Branching Thermophilic Bacterium with an Ancient Acetyl-CoA Pathway Dominates a Subsurface Ecosystem.</title>
        <authorList>
            <person name="Takami H."/>
            <person name="Noguchi H."/>
            <person name="Takaki Y."/>
            <person name="Uchiyama I."/>
            <person name="Toyoda A."/>
            <person name="Nishi S."/>
            <person name="Chee G.-J."/>
            <person name="Arai W."/>
            <person name="Nunoura T."/>
            <person name="Itoh T."/>
            <person name="Hattori M."/>
            <person name="Takai K."/>
        </authorList>
    </citation>
    <scope>NUCLEOTIDE SEQUENCE</scope>
</reference>
<dbReference type="PANTHER" id="PTHR21098:SF0">
    <property type="entry name" value="RIBOFLAVIN SYNTHASE"/>
    <property type="match status" value="1"/>
</dbReference>
<dbReference type="Pfam" id="PF00677">
    <property type="entry name" value="Lum_binding"/>
    <property type="match status" value="2"/>
</dbReference>
<comment type="pathway">
    <text evidence="2">Cofactor biosynthesis; riboflavin biosynthesis; riboflavin from 2-hydroxy-3-oxobutyl phosphate and 5-amino-6-(D-ribitylamino)uracil: step 2/2.</text>
</comment>
<dbReference type="PROSITE" id="PS51177">
    <property type="entry name" value="LUMAZINE_BIND"/>
    <property type="match status" value="2"/>
</dbReference>
<dbReference type="InterPro" id="IPR023366">
    <property type="entry name" value="ATP_synth_asu-like_sf"/>
</dbReference>
<organism evidence="11">
    <name type="scientific">uncultured Acetothermia bacterium</name>
    <dbReference type="NCBI Taxonomy" id="236499"/>
    <lineage>
        <taxon>Bacteria</taxon>
        <taxon>Candidatus Bipolaricaulota</taxon>
        <taxon>environmental samples</taxon>
    </lineage>
</organism>
<dbReference type="NCBIfam" id="NF006767">
    <property type="entry name" value="PRK09289.1"/>
    <property type="match status" value="1"/>
</dbReference>
<dbReference type="AlphaFoldDB" id="H5SJV0"/>
<dbReference type="InterPro" id="IPR017938">
    <property type="entry name" value="Riboflavin_synthase-like_b-brl"/>
</dbReference>
<dbReference type="NCBIfam" id="TIGR00187">
    <property type="entry name" value="ribE"/>
    <property type="match status" value="1"/>
</dbReference>
<sequence>MFTGIVTDTGEVLHASSSRLTVSTPKLFGELEIGRSIAVNGACLTVSELSPAAESFSAELSPETIERTNLGLLRRGDLVNLELPLRFSDRLDGHFVLGHIDTVGELVSISRKEKGAVFRFRVDPKYARYLIEKGSIALDGISLTIFNISDGEFDVAIIPHTLEQTNLRTRRPGDKINIEFDVLGKYIEKLLQDKGGR</sequence>